<proteinExistence type="predicted"/>
<sequence>MSGKLTQSSEIYLIDSDKKYSPIQPSPLDNLLKQFGLEKTAESLTRTNRDGSKGVKLRKSYKNHISDLPGKHNIPGPKPIPNGMLDPMISQAPHVIKPLDGQMLSKALMFEKSPHGGIPGIDKSEIAIGGPGDGSFRRDDIDNDDDDGRKNKRKKKAQLNGDSKRQHI</sequence>
<gene>
    <name evidence="1" type="ORF">CLIB1444_01S10682</name>
</gene>
<keyword evidence="2" id="KW-1185">Reference proteome</keyword>
<evidence type="ECO:0000313" key="2">
    <source>
        <dbReference type="Proteomes" id="UP001152531"/>
    </source>
</evidence>
<reference evidence="1" key="1">
    <citation type="submission" date="2022-06" db="EMBL/GenBank/DDBJ databases">
        <authorList>
            <person name="Legras J.-L."/>
            <person name="Devillers H."/>
            <person name="Grondin C."/>
        </authorList>
    </citation>
    <scope>NUCLEOTIDE SEQUENCE</scope>
    <source>
        <strain evidence="1">CLIB 1444</strain>
    </source>
</reference>
<protein>
    <submittedName>
        <fullName evidence="1">Mediator of RNA polymerase II transcription subunit 19</fullName>
    </submittedName>
</protein>
<name>A0ACA9Y180_9ASCO</name>
<accession>A0ACA9Y180</accession>
<comment type="caution">
    <text evidence="1">The sequence shown here is derived from an EMBL/GenBank/DDBJ whole genome shotgun (WGS) entry which is preliminary data.</text>
</comment>
<organism evidence="1 2">
    <name type="scientific">[Candida] jaroonii</name>
    <dbReference type="NCBI Taxonomy" id="467808"/>
    <lineage>
        <taxon>Eukaryota</taxon>
        <taxon>Fungi</taxon>
        <taxon>Dikarya</taxon>
        <taxon>Ascomycota</taxon>
        <taxon>Saccharomycotina</taxon>
        <taxon>Pichiomycetes</taxon>
        <taxon>Debaryomycetaceae</taxon>
        <taxon>Yamadazyma</taxon>
    </lineage>
</organism>
<dbReference type="Proteomes" id="UP001152531">
    <property type="component" value="Unassembled WGS sequence"/>
</dbReference>
<evidence type="ECO:0000313" key="1">
    <source>
        <dbReference type="EMBL" id="CAH6718614.1"/>
    </source>
</evidence>
<dbReference type="EMBL" id="CALSDN010000001">
    <property type="protein sequence ID" value="CAH6718614.1"/>
    <property type="molecule type" value="Genomic_DNA"/>
</dbReference>